<dbReference type="PANTHER" id="PTHR33973">
    <property type="entry name" value="OS07G0153300 PROTEIN"/>
    <property type="match status" value="1"/>
</dbReference>
<sequence length="254" mass="29895">MNSQQSQSAIYQGQVRHRRFFPKKNAFTYNLYMLALDLDDIENDNIDMGVLGTSWFRPIRFVEKDYVNSEPGDLKNRIKSKVNSLGSIWQGGKVVMLVQARCFGLYFSPANFFFCFDKQGKCQYMLAEVSNTPWNKRHYYVVDLNMHQVTDKDFHVSPFLDIAMQYHWRVKPPVEDDKNLLIHIENITDDKAEKIFDATLALKRVDFSQKNLLKVWATLPHMTLKIVTGIYFQALKLFMKRVPFIPYQTKRNEQ</sequence>
<comment type="caution">
    <text evidence="1">The sequence shown here is derived from an EMBL/GenBank/DDBJ whole genome shotgun (WGS) entry which is preliminary data.</text>
</comment>
<protein>
    <submittedName>
        <fullName evidence="1">DUF1365 domain-containing protein</fullName>
    </submittedName>
</protein>
<accession>A0ABQ6H603</accession>
<dbReference type="EMBL" id="BSSU01000017">
    <property type="protein sequence ID" value="GLX83580.1"/>
    <property type="molecule type" value="Genomic_DNA"/>
</dbReference>
<dbReference type="Proteomes" id="UP001157133">
    <property type="component" value="Unassembled WGS sequence"/>
</dbReference>
<dbReference type="PANTHER" id="PTHR33973:SF4">
    <property type="entry name" value="OS07G0153300 PROTEIN"/>
    <property type="match status" value="1"/>
</dbReference>
<organism evidence="1 2">
    <name type="scientific">Thalassotalea eurytherma</name>
    <dbReference type="NCBI Taxonomy" id="1144278"/>
    <lineage>
        <taxon>Bacteria</taxon>
        <taxon>Pseudomonadati</taxon>
        <taxon>Pseudomonadota</taxon>
        <taxon>Gammaproteobacteria</taxon>
        <taxon>Alteromonadales</taxon>
        <taxon>Colwelliaceae</taxon>
        <taxon>Thalassotalea</taxon>
    </lineage>
</organism>
<evidence type="ECO:0000313" key="1">
    <source>
        <dbReference type="EMBL" id="GLX83580.1"/>
    </source>
</evidence>
<evidence type="ECO:0000313" key="2">
    <source>
        <dbReference type="Proteomes" id="UP001157133"/>
    </source>
</evidence>
<keyword evidence="2" id="KW-1185">Reference proteome</keyword>
<dbReference type="InterPro" id="IPR010775">
    <property type="entry name" value="DUF1365"/>
</dbReference>
<dbReference type="Pfam" id="PF07103">
    <property type="entry name" value="DUF1365"/>
    <property type="match status" value="1"/>
</dbReference>
<dbReference type="RefSeq" id="WP_284209052.1">
    <property type="nucleotide sequence ID" value="NZ_BSSU01000017.1"/>
</dbReference>
<reference evidence="1 2" key="1">
    <citation type="submission" date="2023-03" db="EMBL/GenBank/DDBJ databases">
        <title>Draft genome sequence of Thalassotalea eurytherma JCM 18482T.</title>
        <authorList>
            <person name="Sawabe T."/>
        </authorList>
    </citation>
    <scope>NUCLEOTIDE SEQUENCE [LARGE SCALE GENOMIC DNA]</scope>
    <source>
        <strain evidence="1 2">JCM 18482</strain>
    </source>
</reference>
<name>A0ABQ6H603_9GAMM</name>
<gene>
    <name evidence="1" type="ORF">theurythT_30330</name>
</gene>
<proteinExistence type="predicted"/>